<dbReference type="eggNOG" id="COG3595">
    <property type="taxonomic scope" value="Bacteria"/>
</dbReference>
<dbReference type="STRING" id="670487.Ocepr_1586"/>
<evidence type="ECO:0000313" key="3">
    <source>
        <dbReference type="Proteomes" id="UP000008722"/>
    </source>
</evidence>
<dbReference type="HOGENOM" id="CLU_1141667_0_0_0"/>
<keyword evidence="3" id="KW-1185">Reference proteome</keyword>
<accession>E4U9E3</accession>
<sequence>MDEFMRIAKLLEEGKIDPEEAGRLLEALDEGGRAPAAAGAAGRLRARLERADLEVRVREGLSAPVVEEDGGLGLRLEAADGGWQLTGTSRQRFLGAFGLLSARKAAVLALPVGVGLELRLGQGEVRVEGVLPALKAQLGQGRLRFAAAEALDVQLGQGEVQGSVRITGGRHRVRLGMGRVKLVLAEGSDVQLHASTSLGELRVRGGLQHRGEGRAQHFEGALGSGQGRLEIAVGMGEVEVETP</sequence>
<evidence type="ECO:0000259" key="1">
    <source>
        <dbReference type="Pfam" id="PF22746"/>
    </source>
</evidence>
<dbReference type="InterPro" id="IPR053959">
    <property type="entry name" value="YvlB/LiaX_N"/>
</dbReference>
<dbReference type="EMBL" id="CP002361">
    <property type="protein sequence ID" value="ADR37039.1"/>
    <property type="molecule type" value="Genomic_DNA"/>
</dbReference>
<name>E4U9E3_OCEP5</name>
<gene>
    <name evidence="2" type="ordered locus">Ocepr_1586</name>
</gene>
<reference evidence="3" key="1">
    <citation type="submission" date="2010-11" db="EMBL/GenBank/DDBJ databases">
        <title>The complete sequence of chromosome of Oceanithermus profundus DSM 14977.</title>
        <authorList>
            <consortium name="US DOE Joint Genome Institute (JGI-PGF)"/>
            <person name="Lucas S."/>
            <person name="Copeland A."/>
            <person name="Lapidus A."/>
            <person name="Bruce D."/>
            <person name="Goodwin L."/>
            <person name="Pitluck S."/>
            <person name="Kyrpides N."/>
            <person name="Mavromatis K."/>
            <person name="Pagani I."/>
            <person name="Ivanova N."/>
            <person name="Zhang X."/>
            <person name="Brettin T."/>
            <person name="Detter J.C."/>
            <person name="Tapia R."/>
            <person name="Han C."/>
            <person name="Land M."/>
            <person name="Hauser L."/>
            <person name="Markowitz V."/>
            <person name="Cheng J.-F."/>
            <person name="Hugenholtz P."/>
            <person name="Woyke T."/>
            <person name="Wu D."/>
            <person name="Tindall B."/>
            <person name="Faehnrich R."/>
            <person name="Brambilla E."/>
            <person name="Klenk H.-P."/>
            <person name="Eisen J.A."/>
        </authorList>
    </citation>
    <scope>NUCLEOTIDE SEQUENCE [LARGE SCALE GENOMIC DNA]</scope>
    <source>
        <strain evidence="3">DSM 14977 / NBRC 100410 / VKM B-2274 / 506</strain>
    </source>
</reference>
<dbReference type="RefSeq" id="WP_013458209.1">
    <property type="nucleotide sequence ID" value="NC_014761.1"/>
</dbReference>
<dbReference type="Pfam" id="PF22746">
    <property type="entry name" value="SHOCT-like_DUF2089-C"/>
    <property type="match status" value="1"/>
</dbReference>
<proteinExistence type="predicted"/>
<dbReference type="Proteomes" id="UP000008722">
    <property type="component" value="Chromosome"/>
</dbReference>
<dbReference type="KEGG" id="opr:Ocepr_1586"/>
<feature type="domain" description="YvlB/LiaX N-terminal" evidence="1">
    <location>
        <begin position="2"/>
        <end position="32"/>
    </location>
</feature>
<organism evidence="2 3">
    <name type="scientific">Oceanithermus profundus (strain DSM 14977 / NBRC 100410 / VKM B-2274 / 506)</name>
    <dbReference type="NCBI Taxonomy" id="670487"/>
    <lineage>
        <taxon>Bacteria</taxon>
        <taxon>Thermotogati</taxon>
        <taxon>Deinococcota</taxon>
        <taxon>Deinococci</taxon>
        <taxon>Thermales</taxon>
        <taxon>Thermaceae</taxon>
        <taxon>Oceanithermus</taxon>
    </lineage>
</organism>
<protein>
    <recommendedName>
        <fullName evidence="1">YvlB/LiaX N-terminal domain-containing protein</fullName>
    </recommendedName>
</protein>
<evidence type="ECO:0000313" key="2">
    <source>
        <dbReference type="EMBL" id="ADR37039.1"/>
    </source>
</evidence>
<dbReference type="AlphaFoldDB" id="E4U9E3"/>
<reference evidence="2 3" key="2">
    <citation type="journal article" date="2011" name="Stand. Genomic Sci.">
        <title>Complete genome sequence of Oceanithermus profundus type strain (506).</title>
        <authorList>
            <person name="Pati A."/>
            <person name="Zhang X."/>
            <person name="Lapidus A."/>
            <person name="Nolan M."/>
            <person name="Lucas S."/>
            <person name="Del Rio T.G."/>
            <person name="Tice H."/>
            <person name="Cheng J.F."/>
            <person name="Tapia R."/>
            <person name="Han C."/>
            <person name="Goodwin L."/>
            <person name="Pitluck S."/>
            <person name="Liolios K."/>
            <person name="Pagani I."/>
            <person name="Ivanova N."/>
            <person name="Mavromatis K."/>
            <person name="Chen A."/>
            <person name="Palaniappan K."/>
            <person name="Hauser L."/>
            <person name="Jeffries C.D."/>
            <person name="Brambilla E.M."/>
            <person name="Rohl A."/>
            <person name="Mwirichia R."/>
            <person name="Rohde M."/>
            <person name="Tindall B.J."/>
            <person name="Sikorski J."/>
            <person name="Wirth R."/>
            <person name="Goker M."/>
            <person name="Woyke T."/>
            <person name="Detter J.C."/>
            <person name="Bristow J."/>
            <person name="Eisen J.A."/>
            <person name="Markowitz V."/>
            <person name="Hugenholtz P."/>
            <person name="Kyrpides N.C."/>
            <person name="Klenk H.P."/>
            <person name="Land M."/>
        </authorList>
    </citation>
    <scope>NUCLEOTIDE SEQUENCE [LARGE SCALE GENOMIC DNA]</scope>
    <source>
        <strain evidence="3">DSM 14977 / NBRC 100410 / VKM B-2274 / 506</strain>
    </source>
</reference>